<feature type="compositionally biased region" description="Polar residues" evidence="10">
    <location>
        <begin position="654"/>
        <end position="665"/>
    </location>
</feature>
<keyword evidence="7" id="KW-0378">Hydrolase</keyword>
<keyword evidence="3" id="KW-0540">Nuclease</keyword>
<dbReference type="PANTHER" id="PTHR15822:SF4">
    <property type="entry name" value="TYROSYL-DNA PHOSPHODIESTERASE 2"/>
    <property type="match status" value="1"/>
</dbReference>
<keyword evidence="5" id="KW-0732">Signal</keyword>
<comment type="cofactor">
    <cofactor evidence="1">
        <name>Mn(2+)</name>
        <dbReference type="ChEBI" id="CHEBI:29035"/>
    </cofactor>
</comment>
<keyword evidence="9" id="KW-0234">DNA repair</keyword>
<feature type="compositionally biased region" description="Low complexity" evidence="10">
    <location>
        <begin position="666"/>
        <end position="678"/>
    </location>
</feature>
<evidence type="ECO:0000313" key="12">
    <source>
        <dbReference type="EMBL" id="MBZ5710690.1"/>
    </source>
</evidence>
<dbReference type="InterPro" id="IPR051547">
    <property type="entry name" value="TDP2-like"/>
</dbReference>
<evidence type="ECO:0000256" key="2">
    <source>
        <dbReference type="ARBA" id="ARBA00001946"/>
    </source>
</evidence>
<reference evidence="12" key="1">
    <citation type="submission" date="2021-08" db="EMBL/GenBank/DDBJ databases">
        <authorList>
            <person name="Stevens D.C."/>
        </authorList>
    </citation>
    <scope>NUCLEOTIDE SEQUENCE</scope>
    <source>
        <strain evidence="12">DSM 53165</strain>
    </source>
</reference>
<name>A0ABS7TR43_9BACT</name>
<comment type="cofactor">
    <cofactor evidence="2">
        <name>Mg(2+)</name>
        <dbReference type="ChEBI" id="CHEBI:18420"/>
    </cofactor>
</comment>
<dbReference type="PANTHER" id="PTHR15822">
    <property type="entry name" value="TRAF AND TNF RECEPTOR-ASSOCIATED PROTEIN"/>
    <property type="match status" value="1"/>
</dbReference>
<dbReference type="Gene3D" id="3.60.10.10">
    <property type="entry name" value="Endonuclease/exonuclease/phosphatase"/>
    <property type="match status" value="1"/>
</dbReference>
<dbReference type="Proteomes" id="UP001139031">
    <property type="component" value="Unassembled WGS sequence"/>
</dbReference>
<dbReference type="Gene3D" id="2.130.10.130">
    <property type="entry name" value="Integrin alpha, N-terminal"/>
    <property type="match status" value="1"/>
</dbReference>
<dbReference type="SUPFAM" id="SSF56219">
    <property type="entry name" value="DNase I-like"/>
    <property type="match status" value="1"/>
</dbReference>
<dbReference type="InterPro" id="IPR036691">
    <property type="entry name" value="Endo/exonu/phosph_ase_sf"/>
</dbReference>
<dbReference type="InterPro" id="IPR005135">
    <property type="entry name" value="Endo/exonuclease/phosphatase"/>
</dbReference>
<evidence type="ECO:0000256" key="3">
    <source>
        <dbReference type="ARBA" id="ARBA00022722"/>
    </source>
</evidence>
<dbReference type="RefSeq" id="WP_224192460.1">
    <property type="nucleotide sequence ID" value="NZ_JAIRAU010000019.1"/>
</dbReference>
<comment type="caution">
    <text evidence="12">The sequence shown here is derived from an EMBL/GenBank/DDBJ whole genome shotgun (WGS) entry which is preliminary data.</text>
</comment>
<evidence type="ECO:0000256" key="6">
    <source>
        <dbReference type="ARBA" id="ARBA00022763"/>
    </source>
</evidence>
<evidence type="ECO:0000256" key="10">
    <source>
        <dbReference type="SAM" id="MobiDB-lite"/>
    </source>
</evidence>
<dbReference type="Pfam" id="PF03372">
    <property type="entry name" value="Exo_endo_phos"/>
    <property type="match status" value="1"/>
</dbReference>
<feature type="region of interest" description="Disordered" evidence="10">
    <location>
        <begin position="609"/>
        <end position="692"/>
    </location>
</feature>
<evidence type="ECO:0000256" key="1">
    <source>
        <dbReference type="ARBA" id="ARBA00001936"/>
    </source>
</evidence>
<keyword evidence="4" id="KW-0479">Metal-binding</keyword>
<dbReference type="Pfam" id="PF13517">
    <property type="entry name" value="FG-GAP_3"/>
    <property type="match status" value="1"/>
</dbReference>
<evidence type="ECO:0000256" key="5">
    <source>
        <dbReference type="ARBA" id="ARBA00022729"/>
    </source>
</evidence>
<dbReference type="EMBL" id="JAIRAU010000019">
    <property type="protein sequence ID" value="MBZ5710690.1"/>
    <property type="molecule type" value="Genomic_DNA"/>
</dbReference>
<dbReference type="InterPro" id="IPR013517">
    <property type="entry name" value="FG-GAP"/>
</dbReference>
<gene>
    <name evidence="12" type="ORF">K7C98_15620</name>
</gene>
<evidence type="ECO:0000256" key="8">
    <source>
        <dbReference type="ARBA" id="ARBA00022842"/>
    </source>
</evidence>
<dbReference type="InterPro" id="IPR028994">
    <property type="entry name" value="Integrin_alpha_N"/>
</dbReference>
<dbReference type="SUPFAM" id="SSF69318">
    <property type="entry name" value="Integrin alpha N-terminal domain"/>
    <property type="match status" value="1"/>
</dbReference>
<organism evidence="12 13">
    <name type="scientific">Nannocystis pusilla</name>
    <dbReference type="NCBI Taxonomy" id="889268"/>
    <lineage>
        <taxon>Bacteria</taxon>
        <taxon>Pseudomonadati</taxon>
        <taxon>Myxococcota</taxon>
        <taxon>Polyangia</taxon>
        <taxon>Nannocystales</taxon>
        <taxon>Nannocystaceae</taxon>
        <taxon>Nannocystis</taxon>
    </lineage>
</organism>
<keyword evidence="6" id="KW-0227">DNA damage</keyword>
<accession>A0ABS7TR43</accession>
<evidence type="ECO:0000256" key="7">
    <source>
        <dbReference type="ARBA" id="ARBA00022801"/>
    </source>
</evidence>
<evidence type="ECO:0000256" key="9">
    <source>
        <dbReference type="ARBA" id="ARBA00023204"/>
    </source>
</evidence>
<evidence type="ECO:0000256" key="4">
    <source>
        <dbReference type="ARBA" id="ARBA00022723"/>
    </source>
</evidence>
<feature type="domain" description="Endonuclease/exonuclease/phosphatase" evidence="11">
    <location>
        <begin position="25"/>
        <end position="284"/>
    </location>
</feature>
<evidence type="ECO:0000259" key="11">
    <source>
        <dbReference type="Pfam" id="PF03372"/>
    </source>
</evidence>
<protein>
    <submittedName>
        <fullName evidence="12">FG-GAP-like repeat-containing protein</fullName>
    </submittedName>
</protein>
<feature type="compositionally biased region" description="Low complexity" evidence="10">
    <location>
        <begin position="620"/>
        <end position="648"/>
    </location>
</feature>
<proteinExistence type="predicted"/>
<keyword evidence="13" id="KW-1185">Reference proteome</keyword>
<keyword evidence="8" id="KW-0460">Magnesium</keyword>
<evidence type="ECO:0000313" key="13">
    <source>
        <dbReference type="Proteomes" id="UP001139031"/>
    </source>
</evidence>
<sequence>MVLLLAGAASTASAGEPLHEPFRVMTYNVRQVNDADTGKYTWENRSPGVVEVIADNDPDIFGVQESSSKVIQDDLVAAFDAAYDRFQPPGGSPKTIFFRRARFERLIAPPEDGEGNIGIPNPYAENHACFPNAKGRTAAWIKLRDLVSGRGYLIVNAHVAHGKDCYEARNLAADALHALIGAQSEGLGVVLMGDLNSDAQNPGAAGDDDIVELLEAPQPGYRLARSARHSGATTEDTATFNSAWKAASTNYSRLDYIFTRIADATTYHQSVDRRKIDGITPSDHFAVLATIRTAPFSPDPLIDDRGDAPGASLAFADVTGDRAADKLVWDSGGDALLRVYPSDGAGQFGDPVVGAGVDDGLWFADVDGDGCADRIDRSPDIDGGALRVGRAACDGSFGAPQASGDAVPGAGARLYFARLDADACADRMAWDPGAPGGQTRVALSRCDGTFDPEFVNDDAGTSTNTDARMELADVNGDGLADKIVWDPEAVEGRTRVYAGVGDGSFTFLVEHTGGTSGVAASRFFHADVDADGHADKLFWRHSFRQGHPQLYLGQPDGFNAHPMMVNAGPSESADNRYFLADIDASGSHDLIAWDAGKGGATRAYLALVHAPAPPDPPPDDTTGGESDTTGDGSTTGDTPTTGDGTTSAGPGGEQPTTDAGPSGTTDAASDPGSDSDGGPAEGGDAGCTCAQTGRHAPADAALLLLFALGARRRRARRPE</sequence>